<evidence type="ECO:0000256" key="6">
    <source>
        <dbReference type="ARBA" id="ARBA00023136"/>
    </source>
</evidence>
<evidence type="ECO:0000259" key="8">
    <source>
        <dbReference type="PROSITE" id="PS50109"/>
    </source>
</evidence>
<evidence type="ECO:0000313" key="11">
    <source>
        <dbReference type="Proteomes" id="UP000037755"/>
    </source>
</evidence>
<dbReference type="AlphaFoldDB" id="A0A0M9VHK4"/>
<dbReference type="CDD" id="cd00082">
    <property type="entry name" value="HisKA"/>
    <property type="match status" value="1"/>
</dbReference>
<keyword evidence="3" id="KW-0597">Phosphoprotein</keyword>
<dbReference type="InterPro" id="IPR036097">
    <property type="entry name" value="HisK_dim/P_sf"/>
</dbReference>
<evidence type="ECO:0000256" key="4">
    <source>
        <dbReference type="ARBA" id="ARBA00022679"/>
    </source>
</evidence>
<dbReference type="CDD" id="cd00130">
    <property type="entry name" value="PAS"/>
    <property type="match status" value="1"/>
</dbReference>
<dbReference type="PANTHER" id="PTHR42878:SF15">
    <property type="entry name" value="BACTERIOPHYTOCHROME"/>
    <property type="match status" value="1"/>
</dbReference>
<dbReference type="STRING" id="1202724.AM493_04705"/>
<dbReference type="InterPro" id="IPR005467">
    <property type="entry name" value="His_kinase_dom"/>
</dbReference>
<dbReference type="GO" id="GO:0000155">
    <property type="term" value="F:phosphorelay sensor kinase activity"/>
    <property type="evidence" value="ECO:0007669"/>
    <property type="project" value="InterPro"/>
</dbReference>
<evidence type="ECO:0000259" key="9">
    <source>
        <dbReference type="PROSITE" id="PS50112"/>
    </source>
</evidence>
<dbReference type="PROSITE" id="PS50112">
    <property type="entry name" value="PAS"/>
    <property type="match status" value="1"/>
</dbReference>
<keyword evidence="4" id="KW-0808">Transferase</keyword>
<dbReference type="SUPFAM" id="SSF55874">
    <property type="entry name" value="ATPase domain of HSP90 chaperone/DNA topoisomerase II/histidine kinase"/>
    <property type="match status" value="1"/>
</dbReference>
<dbReference type="SUPFAM" id="SSF55785">
    <property type="entry name" value="PYP-like sensor domain (PAS domain)"/>
    <property type="match status" value="1"/>
</dbReference>
<keyword evidence="6" id="KW-0472">Membrane</keyword>
<keyword evidence="7" id="KW-0175">Coiled coil</keyword>
<dbReference type="PROSITE" id="PS50109">
    <property type="entry name" value="HIS_KIN"/>
    <property type="match status" value="1"/>
</dbReference>
<name>A0A0M9VHK4_9FLAO</name>
<dbReference type="InterPro" id="IPR013656">
    <property type="entry name" value="PAS_4"/>
</dbReference>
<dbReference type="EC" id="2.7.13.3" evidence="2"/>
<dbReference type="Gene3D" id="3.30.565.10">
    <property type="entry name" value="Histidine kinase-like ATPase, C-terminal domain"/>
    <property type="match status" value="1"/>
</dbReference>
<dbReference type="InterPro" id="IPR003661">
    <property type="entry name" value="HisK_dim/P_dom"/>
</dbReference>
<dbReference type="SMART" id="SM00388">
    <property type="entry name" value="HisKA"/>
    <property type="match status" value="1"/>
</dbReference>
<dbReference type="NCBIfam" id="TIGR00229">
    <property type="entry name" value="sensory_box"/>
    <property type="match status" value="1"/>
</dbReference>
<accession>A0A0M9VHK4</accession>
<dbReference type="PATRIC" id="fig|1202724.3.peg.974"/>
<dbReference type="GO" id="GO:0030295">
    <property type="term" value="F:protein kinase activator activity"/>
    <property type="evidence" value="ECO:0007669"/>
    <property type="project" value="TreeGrafter"/>
</dbReference>
<dbReference type="Pfam" id="PF00512">
    <property type="entry name" value="HisKA"/>
    <property type="match status" value="1"/>
</dbReference>
<dbReference type="PANTHER" id="PTHR42878">
    <property type="entry name" value="TWO-COMPONENT HISTIDINE KINASE"/>
    <property type="match status" value="1"/>
</dbReference>
<dbReference type="GO" id="GO:0016020">
    <property type="term" value="C:membrane"/>
    <property type="evidence" value="ECO:0007669"/>
    <property type="project" value="UniProtKB-SubCell"/>
</dbReference>
<organism evidence="10 11">
    <name type="scientific">Flavobacterium akiainvivens</name>
    <dbReference type="NCBI Taxonomy" id="1202724"/>
    <lineage>
        <taxon>Bacteria</taxon>
        <taxon>Pseudomonadati</taxon>
        <taxon>Bacteroidota</taxon>
        <taxon>Flavobacteriia</taxon>
        <taxon>Flavobacteriales</taxon>
        <taxon>Flavobacteriaceae</taxon>
        <taxon>Flavobacterium</taxon>
    </lineage>
</organism>
<feature type="domain" description="PAS" evidence="9">
    <location>
        <begin position="165"/>
        <end position="201"/>
    </location>
</feature>
<evidence type="ECO:0000256" key="7">
    <source>
        <dbReference type="SAM" id="Coils"/>
    </source>
</evidence>
<keyword evidence="5" id="KW-0418">Kinase</keyword>
<reference evidence="10 11" key="1">
    <citation type="submission" date="2015-08" db="EMBL/GenBank/DDBJ databases">
        <title>Whole genome sequence of Flavobacterium akiainvivens IK-1T, from decaying Wikstroemia oahuensis, an endemic Hawaiian shrub.</title>
        <authorList>
            <person name="Wan X."/>
            <person name="Hou S."/>
            <person name="Saito J."/>
            <person name="Donachie S."/>
        </authorList>
    </citation>
    <scope>NUCLEOTIDE SEQUENCE [LARGE SCALE GENOMIC DNA]</scope>
    <source>
        <strain evidence="10 11">IK-1</strain>
    </source>
</reference>
<sequence>MKEIIRIRLDNEMDLILAHKRAMKLAELCGLIVSAQTRFATALSEIARCAITYGQNSRLVLGIGSLSGGKKEINAIIYDDVNLAECNPEAYAYAGRISKSIDLQFSNGVYEIKLTLPIPYSGIISPLRITSFIEYFQKEQPLSPYDELRKRNIQLIELSEKLSESERNYRQLTDTLPMIVFSVANSGKITLANRRLLELFGNQFTTFSAVSLDIMLHIEDSPAISKGWDIARKKKSPFTGQARLHINSAYVWHMISIMPNKDENDEVFGYIISMVDINAQKLIEETLKDNKELKETQQSLKSINNELSAKNTELEQFAYIASHDLQEPLRKIRNFTSLAERSLTTEEREKLYFPKINASAERMSRLIKDVLNYSKLGVESGKFTTISLDDVLKDVVSDFEFLIKEKQAELIIDSLPVINGIPVQISQLFYNVIGNSLKFTEKKPLITITSHYVTVADGTHKEGDYNKISVADNGIGIDAQHISKIFIIFKRLHPQNEYEGTGIGLALCKKIAENHNGYMEIESEPGSGTTISIYLPA</sequence>
<feature type="coiled-coil region" evidence="7">
    <location>
        <begin position="283"/>
        <end position="313"/>
    </location>
</feature>
<proteinExistence type="predicted"/>
<dbReference type="EMBL" id="LIYD01000005">
    <property type="protein sequence ID" value="KOS05409.1"/>
    <property type="molecule type" value="Genomic_DNA"/>
</dbReference>
<dbReference type="SUPFAM" id="SSF47384">
    <property type="entry name" value="Homodimeric domain of signal transducing histidine kinase"/>
    <property type="match status" value="1"/>
</dbReference>
<dbReference type="SMART" id="SM00091">
    <property type="entry name" value="PAS"/>
    <property type="match status" value="1"/>
</dbReference>
<comment type="catalytic activity">
    <reaction evidence="1">
        <text>ATP + protein L-histidine = ADP + protein N-phospho-L-histidine.</text>
        <dbReference type="EC" id="2.7.13.3"/>
    </reaction>
</comment>
<keyword evidence="11" id="KW-1185">Reference proteome</keyword>
<evidence type="ECO:0000256" key="1">
    <source>
        <dbReference type="ARBA" id="ARBA00000085"/>
    </source>
</evidence>
<dbReference type="RefSeq" id="WP_054406572.1">
    <property type="nucleotide sequence ID" value="NZ_FOYA01000019.1"/>
</dbReference>
<dbReference type="GO" id="GO:0000156">
    <property type="term" value="F:phosphorelay response regulator activity"/>
    <property type="evidence" value="ECO:0007669"/>
    <property type="project" value="TreeGrafter"/>
</dbReference>
<dbReference type="PRINTS" id="PR00344">
    <property type="entry name" value="BCTRLSENSOR"/>
</dbReference>
<feature type="coiled-coil region" evidence="7">
    <location>
        <begin position="148"/>
        <end position="175"/>
    </location>
</feature>
<feature type="domain" description="Histidine kinase" evidence="8">
    <location>
        <begin position="320"/>
        <end position="537"/>
    </location>
</feature>
<dbReference type="OrthoDB" id="9781208at2"/>
<evidence type="ECO:0000313" key="10">
    <source>
        <dbReference type="EMBL" id="KOS05409.1"/>
    </source>
</evidence>
<dbReference type="InterPro" id="IPR004358">
    <property type="entry name" value="Sig_transdc_His_kin-like_C"/>
</dbReference>
<dbReference type="GO" id="GO:0007234">
    <property type="term" value="P:osmosensory signaling via phosphorelay pathway"/>
    <property type="evidence" value="ECO:0007669"/>
    <property type="project" value="TreeGrafter"/>
</dbReference>
<evidence type="ECO:0000256" key="5">
    <source>
        <dbReference type="ARBA" id="ARBA00022777"/>
    </source>
</evidence>
<comment type="caution">
    <text evidence="10">The sequence shown here is derived from an EMBL/GenBank/DDBJ whole genome shotgun (WGS) entry which is preliminary data.</text>
</comment>
<dbReference type="Gene3D" id="1.10.287.130">
    <property type="match status" value="1"/>
</dbReference>
<dbReference type="InterPro" id="IPR050351">
    <property type="entry name" value="BphY/WalK/GraS-like"/>
</dbReference>
<dbReference type="Proteomes" id="UP000037755">
    <property type="component" value="Unassembled WGS sequence"/>
</dbReference>
<dbReference type="InterPro" id="IPR000014">
    <property type="entry name" value="PAS"/>
</dbReference>
<evidence type="ECO:0000256" key="3">
    <source>
        <dbReference type="ARBA" id="ARBA00022553"/>
    </source>
</evidence>
<dbReference type="InterPro" id="IPR003594">
    <property type="entry name" value="HATPase_dom"/>
</dbReference>
<dbReference type="Pfam" id="PF08448">
    <property type="entry name" value="PAS_4"/>
    <property type="match status" value="1"/>
</dbReference>
<gene>
    <name evidence="10" type="ORF">AM493_04705</name>
</gene>
<dbReference type="InterPro" id="IPR035965">
    <property type="entry name" value="PAS-like_dom_sf"/>
</dbReference>
<dbReference type="InterPro" id="IPR036890">
    <property type="entry name" value="HATPase_C_sf"/>
</dbReference>
<dbReference type="Gene3D" id="3.30.450.20">
    <property type="entry name" value="PAS domain"/>
    <property type="match status" value="1"/>
</dbReference>
<evidence type="ECO:0000256" key="2">
    <source>
        <dbReference type="ARBA" id="ARBA00012438"/>
    </source>
</evidence>
<dbReference type="SMART" id="SM00387">
    <property type="entry name" value="HATPase_c"/>
    <property type="match status" value="1"/>
</dbReference>
<protein>
    <recommendedName>
        <fullName evidence="2">histidine kinase</fullName>
        <ecNumber evidence="2">2.7.13.3</ecNumber>
    </recommendedName>
</protein>
<dbReference type="Pfam" id="PF02518">
    <property type="entry name" value="HATPase_c"/>
    <property type="match status" value="1"/>
</dbReference>